<dbReference type="PROSITE" id="PS00137">
    <property type="entry name" value="SUBTILASE_HIS"/>
    <property type="match status" value="1"/>
</dbReference>
<dbReference type="GO" id="GO:0006508">
    <property type="term" value="P:proteolysis"/>
    <property type="evidence" value="ECO:0007669"/>
    <property type="project" value="UniProtKB-KW"/>
</dbReference>
<dbReference type="RefSeq" id="XP_018143648.1">
    <property type="nucleotide sequence ID" value="XM_018286860.1"/>
</dbReference>
<name>A0A179FN31_METCM</name>
<evidence type="ECO:0000256" key="2">
    <source>
        <dbReference type="ARBA" id="ARBA00022670"/>
    </source>
</evidence>
<dbReference type="Pfam" id="PF00082">
    <property type="entry name" value="Peptidase_S8"/>
    <property type="match status" value="1"/>
</dbReference>
<keyword evidence="2 6" id="KW-0645">Protease</keyword>
<accession>A0A179FN31</accession>
<feature type="active site" description="Charge relay system" evidence="5 6">
    <location>
        <position position="210"/>
    </location>
</feature>
<reference evidence="9 10" key="1">
    <citation type="journal article" date="2016" name="PLoS Pathog.">
        <title>Biosynthesis of antibiotic leucinostatins in bio-control fungus Purpureocillium lilacinum and their inhibition on phytophthora revealed by genome mining.</title>
        <authorList>
            <person name="Wang G."/>
            <person name="Liu Z."/>
            <person name="Lin R."/>
            <person name="Li E."/>
            <person name="Mao Z."/>
            <person name="Ling J."/>
            <person name="Yang Y."/>
            <person name="Yin W.B."/>
            <person name="Xie B."/>
        </authorList>
    </citation>
    <scope>NUCLEOTIDE SEQUENCE [LARGE SCALE GENOMIC DNA]</scope>
    <source>
        <strain evidence="9">170</strain>
    </source>
</reference>
<protein>
    <submittedName>
        <fullName evidence="9">Subtilisin-like protease</fullName>
    </submittedName>
</protein>
<dbReference type="InterPro" id="IPR022398">
    <property type="entry name" value="Peptidase_S8_His-AS"/>
</dbReference>
<dbReference type="KEGG" id="pchm:VFPPC_08097"/>
<proteinExistence type="inferred from homology"/>
<dbReference type="InterPro" id="IPR023827">
    <property type="entry name" value="Peptidase_S8_Asp-AS"/>
</dbReference>
<comment type="similarity">
    <text evidence="1 6">Belongs to the peptidase S8 family.</text>
</comment>
<evidence type="ECO:0000313" key="10">
    <source>
        <dbReference type="Proteomes" id="UP000078397"/>
    </source>
</evidence>
<sequence>MLSHVVYLLQVATILSAFVAVAVSPLRGPQFTNTQSGPGNGIVQKYIIEIIEGRSIESIPQLFDNPEAGDHEKFDCGDIFTGATIATSAENIDTILDIPGVVNVWPVTTLSVPRSPHMTDELDKSRPRNYSVHHWTGVDKLHEAGMRGKGTKVAVVDTGVDYSHRALGSCFGPECKIAGGYDLVGPKWDSRSERIHPKRPDHDPMDHKGHGTHVAGIIAGENEWQVPSNNHPPSTLAEITDHPLRRFTGVAPGSELLIYKVFSDEPFQSDTTEDVLIQAFCDAYSAGADVITASINRPGGFVDSPWALVANRIVERGVFVSIAAGNDGEKGPFYSGVGSNGQHVLSVAAINASGDPMLADSDSQHRPIAAYFTSWGPTNELVLKPDIGAPGYNILSTYLDQGFETDSGSSMAAPYIAGIAALYIGHHGGRELHGPNFAKDLAKRIASSGRNVAWSTGVIFFNESAPPFQVGTGLVDAWKVLHYDTQISFEPISLLDTELFQPEWDIQVTNNGNRTVNYAFEHESLPGVEIYDGISDIRPLSQLAPLRIVPGVSLPLNATLHSGQTKTFRIKFELPSDINDDFLPLYGGKIWINGDNDEQLCIPYGGAAYDTEKAFDRMFDGAPVIDGWHDGASWSFNPNKTPSDFADISSRLSYPCVHLRWDIFEEDWAESQWQYPLKIGKRRFVGSATSVRDSDKFLWFDASEVDINDTVSFPLTRIPRGYQRFWWFSKLSNGSQISPGNYTMRIAALRPYGNPKISDHWDVVDLDKHAIEILPQNATNSTFSKFMSKM</sequence>
<organism evidence="9 10">
    <name type="scientific">Pochonia chlamydosporia 170</name>
    <dbReference type="NCBI Taxonomy" id="1380566"/>
    <lineage>
        <taxon>Eukaryota</taxon>
        <taxon>Fungi</taxon>
        <taxon>Dikarya</taxon>
        <taxon>Ascomycota</taxon>
        <taxon>Pezizomycotina</taxon>
        <taxon>Sordariomycetes</taxon>
        <taxon>Hypocreomycetidae</taxon>
        <taxon>Hypocreales</taxon>
        <taxon>Clavicipitaceae</taxon>
        <taxon>Pochonia</taxon>
    </lineage>
</organism>
<dbReference type="GO" id="GO:0004252">
    <property type="term" value="F:serine-type endopeptidase activity"/>
    <property type="evidence" value="ECO:0007669"/>
    <property type="project" value="UniProtKB-UniRule"/>
</dbReference>
<keyword evidence="3 6" id="KW-0378">Hydrolase</keyword>
<comment type="caution">
    <text evidence="9">The sequence shown here is derived from an EMBL/GenBank/DDBJ whole genome shotgun (WGS) entry which is preliminary data.</text>
</comment>
<evidence type="ECO:0000256" key="7">
    <source>
        <dbReference type="SAM" id="SignalP"/>
    </source>
</evidence>
<feature type="domain" description="Peptidase S8/S53" evidence="8">
    <location>
        <begin position="148"/>
        <end position="424"/>
    </location>
</feature>
<feature type="chain" id="PRO_5008101887" evidence="7">
    <location>
        <begin position="18"/>
        <end position="790"/>
    </location>
</feature>
<keyword evidence="10" id="KW-1185">Reference proteome</keyword>
<gene>
    <name evidence="9" type="ORF">VFPPC_08097</name>
</gene>
<dbReference type="PROSITE" id="PS00136">
    <property type="entry name" value="SUBTILASE_ASP"/>
    <property type="match status" value="1"/>
</dbReference>
<evidence type="ECO:0000256" key="1">
    <source>
        <dbReference type="ARBA" id="ARBA00011073"/>
    </source>
</evidence>
<dbReference type="InterPro" id="IPR036852">
    <property type="entry name" value="Peptidase_S8/S53_dom_sf"/>
</dbReference>
<feature type="signal peptide" evidence="7">
    <location>
        <begin position="1"/>
        <end position="17"/>
    </location>
</feature>
<dbReference type="STRING" id="1380566.A0A179FN31"/>
<feature type="active site" description="Charge relay system" evidence="5 6">
    <location>
        <position position="410"/>
    </location>
</feature>
<dbReference type="Proteomes" id="UP000078397">
    <property type="component" value="Unassembled WGS sequence"/>
</dbReference>
<evidence type="ECO:0000256" key="4">
    <source>
        <dbReference type="ARBA" id="ARBA00022825"/>
    </source>
</evidence>
<keyword evidence="4 6" id="KW-0720">Serine protease</keyword>
<dbReference type="InterPro" id="IPR000209">
    <property type="entry name" value="Peptidase_S8/S53_dom"/>
</dbReference>
<dbReference type="EMBL" id="LSBJ02000004">
    <property type="protein sequence ID" value="OAQ66561.1"/>
    <property type="molecule type" value="Genomic_DNA"/>
</dbReference>
<keyword evidence="7" id="KW-0732">Signal</keyword>
<dbReference type="PANTHER" id="PTHR43806:SF11">
    <property type="entry name" value="CEREVISIN-RELATED"/>
    <property type="match status" value="1"/>
</dbReference>
<dbReference type="GeneID" id="28850854"/>
<dbReference type="PROSITE" id="PS51892">
    <property type="entry name" value="SUBTILASE"/>
    <property type="match status" value="1"/>
</dbReference>
<dbReference type="CDD" id="cd07489">
    <property type="entry name" value="Peptidases_S8_5"/>
    <property type="match status" value="1"/>
</dbReference>
<evidence type="ECO:0000256" key="6">
    <source>
        <dbReference type="PROSITE-ProRule" id="PRU01240"/>
    </source>
</evidence>
<evidence type="ECO:0000256" key="3">
    <source>
        <dbReference type="ARBA" id="ARBA00022801"/>
    </source>
</evidence>
<dbReference type="PRINTS" id="PR00723">
    <property type="entry name" value="SUBTILISIN"/>
</dbReference>
<dbReference type="PANTHER" id="PTHR43806">
    <property type="entry name" value="PEPTIDASE S8"/>
    <property type="match status" value="1"/>
</dbReference>
<dbReference type="AlphaFoldDB" id="A0A179FN31"/>
<dbReference type="Gene3D" id="3.40.50.200">
    <property type="entry name" value="Peptidase S8/S53 domain"/>
    <property type="match status" value="1"/>
</dbReference>
<evidence type="ECO:0000313" key="9">
    <source>
        <dbReference type="EMBL" id="OAQ66561.1"/>
    </source>
</evidence>
<dbReference type="InterPro" id="IPR034187">
    <property type="entry name" value="Peptidases_S8_5"/>
</dbReference>
<dbReference type="SUPFAM" id="SSF52743">
    <property type="entry name" value="Subtilisin-like"/>
    <property type="match status" value="1"/>
</dbReference>
<evidence type="ECO:0000259" key="8">
    <source>
        <dbReference type="Pfam" id="PF00082"/>
    </source>
</evidence>
<evidence type="ECO:0000256" key="5">
    <source>
        <dbReference type="PIRSR" id="PIRSR615500-1"/>
    </source>
</evidence>
<dbReference type="InterPro" id="IPR015500">
    <property type="entry name" value="Peptidase_S8_subtilisin-rel"/>
</dbReference>
<dbReference type="OrthoDB" id="10256524at2759"/>
<dbReference type="InterPro" id="IPR050131">
    <property type="entry name" value="Peptidase_S8_subtilisin-like"/>
</dbReference>
<feature type="active site" description="Charge relay system" evidence="5 6">
    <location>
        <position position="157"/>
    </location>
</feature>